<evidence type="ECO:0000256" key="19">
    <source>
        <dbReference type="HAMAP-Rule" id="MF_00719"/>
    </source>
</evidence>
<dbReference type="PANTHER" id="PTHR34148:SF1">
    <property type="entry name" value="ADENOSYLCOBINAMIDE-GDP RIBAZOLETRANSFERASE"/>
    <property type="match status" value="1"/>
</dbReference>
<evidence type="ECO:0000256" key="1">
    <source>
        <dbReference type="ARBA" id="ARBA00001946"/>
    </source>
</evidence>
<feature type="transmembrane region" description="Helical" evidence="19">
    <location>
        <begin position="131"/>
        <end position="154"/>
    </location>
</feature>
<comment type="subcellular location">
    <subcellularLocation>
        <location evidence="2 19">Cell membrane</location>
        <topology evidence="2 19">Multi-pass membrane protein</topology>
    </subcellularLocation>
</comment>
<accession>A0ABT4IK43</accession>
<dbReference type="PANTHER" id="PTHR34148">
    <property type="entry name" value="ADENOSYLCOBINAMIDE-GDP RIBAZOLETRANSFERASE"/>
    <property type="match status" value="1"/>
</dbReference>
<organism evidence="20 21">
    <name type="scientific">Methanocorpusculum vombati</name>
    <dbReference type="NCBI Taxonomy" id="3002864"/>
    <lineage>
        <taxon>Archaea</taxon>
        <taxon>Methanobacteriati</taxon>
        <taxon>Methanobacteriota</taxon>
        <taxon>Stenosarchaea group</taxon>
        <taxon>Methanomicrobia</taxon>
        <taxon>Methanomicrobiales</taxon>
        <taxon>Methanocorpusculaceae</taxon>
        <taxon>Methanocorpusculum</taxon>
    </lineage>
</organism>
<reference evidence="20" key="1">
    <citation type="submission" date="2022-12" db="EMBL/GenBank/DDBJ databases">
        <title>Isolation and characterisation of novel Methanocorpusculum spp. from native Australian herbivores indicates the genus is ancestrally host-associated.</title>
        <authorList>
            <person name="Volmer J.G."/>
            <person name="Soo R.M."/>
            <person name="Evans P.N."/>
            <person name="Hoedt E.C."/>
            <person name="Astorga Alsina A.L."/>
            <person name="Woodcroft B.J."/>
            <person name="Tyson G.W."/>
            <person name="Hugenholtz P."/>
            <person name="Morrison M."/>
        </authorList>
    </citation>
    <scope>NUCLEOTIDE SEQUENCE</scope>
    <source>
        <strain evidence="20">CW153</strain>
    </source>
</reference>
<feature type="transmembrane region" description="Helical" evidence="19">
    <location>
        <begin position="59"/>
        <end position="84"/>
    </location>
</feature>
<comment type="caution">
    <text evidence="20">The sequence shown here is derived from an EMBL/GenBank/DDBJ whole genome shotgun (WGS) entry which is preliminary data.</text>
</comment>
<keyword evidence="8 19" id="KW-0169">Cobalamin biosynthesis</keyword>
<dbReference type="EMBL" id="JAPTGC010000002">
    <property type="protein sequence ID" value="MCZ0862116.1"/>
    <property type="molecule type" value="Genomic_DNA"/>
</dbReference>
<dbReference type="GO" id="GO:0051073">
    <property type="term" value="F:adenosylcobinamide-GDP ribazoletransferase activity"/>
    <property type="evidence" value="ECO:0007669"/>
    <property type="project" value="UniProtKB-EC"/>
</dbReference>
<evidence type="ECO:0000256" key="5">
    <source>
        <dbReference type="ARBA" id="ARBA00013200"/>
    </source>
</evidence>
<feature type="transmembrane region" description="Helical" evidence="19">
    <location>
        <begin position="105"/>
        <end position="125"/>
    </location>
</feature>
<dbReference type="RefSeq" id="WP_268922327.1">
    <property type="nucleotide sequence ID" value="NZ_JAPTGC010000002.1"/>
</dbReference>
<evidence type="ECO:0000256" key="6">
    <source>
        <dbReference type="ARBA" id="ARBA00015850"/>
    </source>
</evidence>
<sequence length="247" mass="26075">MKSVRALLQFTTILPLGKPADFDRFAQHSWLYPLAGYVTGAVAALPGLLAWYFGYTGTLVTAALTLALVILITGANHFDGLLDLGDGLMAHGSREKRITAMTDRTTGAGALALGITIVLITFAGLASLPPLWIAAAVLCGEVFGKMVMGLFSALGKPFHEGIQSYIYEHSKRRFAVYTCILALPLLLFPEKIIVAAGFLAAVLVFLVLWSVARRCFGGVNGDVTGAGNEIARAAVAVVSALLFSVCA</sequence>
<protein>
    <recommendedName>
        <fullName evidence="6 19">Adenosylcobinamide-GDP ribazoletransferase</fullName>
        <ecNumber evidence="5 19">2.7.8.26</ecNumber>
    </recommendedName>
    <alternativeName>
        <fullName evidence="16 19">Cobalamin synthase</fullName>
    </alternativeName>
    <alternativeName>
        <fullName evidence="15 19">Cobalamin-5'-phosphate synthase</fullName>
    </alternativeName>
</protein>
<keyword evidence="10 19" id="KW-0812">Transmembrane</keyword>
<keyword evidence="21" id="KW-1185">Reference proteome</keyword>
<comment type="catalytic activity">
    <reaction evidence="18 19">
        <text>alpha-ribazole 5'-phosphate + adenosylcob(III)inamide-GDP = adenosylcob(III)alamin 5'-phosphate + GMP + H(+)</text>
        <dbReference type="Rhea" id="RHEA:23560"/>
        <dbReference type="ChEBI" id="CHEBI:15378"/>
        <dbReference type="ChEBI" id="CHEBI:57918"/>
        <dbReference type="ChEBI" id="CHEBI:58115"/>
        <dbReference type="ChEBI" id="CHEBI:60487"/>
        <dbReference type="ChEBI" id="CHEBI:60493"/>
        <dbReference type="EC" id="2.7.8.26"/>
    </reaction>
</comment>
<dbReference type="NCBIfam" id="TIGR00317">
    <property type="entry name" value="cobS"/>
    <property type="match status" value="1"/>
</dbReference>
<evidence type="ECO:0000313" key="20">
    <source>
        <dbReference type="EMBL" id="MCZ0862116.1"/>
    </source>
</evidence>
<feature type="transmembrane region" description="Helical" evidence="19">
    <location>
        <begin position="34"/>
        <end position="53"/>
    </location>
</feature>
<evidence type="ECO:0000256" key="15">
    <source>
        <dbReference type="ARBA" id="ARBA00032605"/>
    </source>
</evidence>
<comment type="catalytic activity">
    <reaction evidence="17 19">
        <text>alpha-ribazole + adenosylcob(III)inamide-GDP = adenosylcob(III)alamin + GMP + H(+)</text>
        <dbReference type="Rhea" id="RHEA:16049"/>
        <dbReference type="ChEBI" id="CHEBI:10329"/>
        <dbReference type="ChEBI" id="CHEBI:15378"/>
        <dbReference type="ChEBI" id="CHEBI:18408"/>
        <dbReference type="ChEBI" id="CHEBI:58115"/>
        <dbReference type="ChEBI" id="CHEBI:60487"/>
        <dbReference type="EC" id="2.7.8.26"/>
    </reaction>
</comment>
<feature type="transmembrane region" description="Helical" evidence="19">
    <location>
        <begin position="195"/>
        <end position="212"/>
    </location>
</feature>
<evidence type="ECO:0000256" key="2">
    <source>
        <dbReference type="ARBA" id="ARBA00004651"/>
    </source>
</evidence>
<comment type="similarity">
    <text evidence="4 19">Belongs to the CobS family.</text>
</comment>
<keyword evidence="9 19" id="KW-0808">Transferase</keyword>
<evidence type="ECO:0000256" key="13">
    <source>
        <dbReference type="ARBA" id="ARBA00023136"/>
    </source>
</evidence>
<comment type="cofactor">
    <cofactor evidence="1 19">
        <name>Mg(2+)</name>
        <dbReference type="ChEBI" id="CHEBI:18420"/>
    </cofactor>
</comment>
<dbReference type="HAMAP" id="MF_00719">
    <property type="entry name" value="CobS"/>
    <property type="match status" value="1"/>
</dbReference>
<proteinExistence type="inferred from homology"/>
<evidence type="ECO:0000256" key="18">
    <source>
        <dbReference type="ARBA" id="ARBA00049504"/>
    </source>
</evidence>
<dbReference type="Proteomes" id="UP001141336">
    <property type="component" value="Unassembled WGS sequence"/>
</dbReference>
<evidence type="ECO:0000256" key="14">
    <source>
        <dbReference type="ARBA" id="ARBA00025228"/>
    </source>
</evidence>
<evidence type="ECO:0000256" key="11">
    <source>
        <dbReference type="ARBA" id="ARBA00022842"/>
    </source>
</evidence>
<name>A0ABT4IK43_9EURY</name>
<feature type="transmembrane region" description="Helical" evidence="19">
    <location>
        <begin position="174"/>
        <end position="189"/>
    </location>
</feature>
<gene>
    <name evidence="19 20" type="primary">cobS</name>
    <name evidence="20" type="ORF">O0S09_02455</name>
</gene>
<keyword evidence="7 19" id="KW-1003">Cell membrane</keyword>
<keyword evidence="13 19" id="KW-0472">Membrane</keyword>
<evidence type="ECO:0000256" key="7">
    <source>
        <dbReference type="ARBA" id="ARBA00022475"/>
    </source>
</evidence>
<dbReference type="EC" id="2.7.8.26" evidence="5 19"/>
<evidence type="ECO:0000256" key="4">
    <source>
        <dbReference type="ARBA" id="ARBA00010561"/>
    </source>
</evidence>
<evidence type="ECO:0000256" key="16">
    <source>
        <dbReference type="ARBA" id="ARBA00032853"/>
    </source>
</evidence>
<evidence type="ECO:0000256" key="12">
    <source>
        <dbReference type="ARBA" id="ARBA00022989"/>
    </source>
</evidence>
<evidence type="ECO:0000256" key="17">
    <source>
        <dbReference type="ARBA" id="ARBA00048623"/>
    </source>
</evidence>
<dbReference type="InterPro" id="IPR003805">
    <property type="entry name" value="CobS"/>
</dbReference>
<evidence type="ECO:0000313" key="21">
    <source>
        <dbReference type="Proteomes" id="UP001141336"/>
    </source>
</evidence>
<comment type="pathway">
    <text evidence="3 19">Cofactor biosynthesis; adenosylcobalamin biosynthesis; adenosylcobalamin from cob(II)yrinate a,c-diamide: step 7/7.</text>
</comment>
<comment type="function">
    <text evidence="14 19">Joins adenosylcobinamide-GDP and alpha-ribazole to generate adenosylcobalamin (Ado-cobalamin). Also synthesizes adenosylcobalamin 5'-phosphate from adenosylcobinamide-GDP and alpha-ribazole 5'-phosphate.</text>
</comment>
<evidence type="ECO:0000256" key="8">
    <source>
        <dbReference type="ARBA" id="ARBA00022573"/>
    </source>
</evidence>
<dbReference type="Pfam" id="PF02654">
    <property type="entry name" value="CobS"/>
    <property type="match status" value="1"/>
</dbReference>
<evidence type="ECO:0000256" key="3">
    <source>
        <dbReference type="ARBA" id="ARBA00004663"/>
    </source>
</evidence>
<keyword evidence="11 19" id="KW-0460">Magnesium</keyword>
<evidence type="ECO:0000256" key="10">
    <source>
        <dbReference type="ARBA" id="ARBA00022692"/>
    </source>
</evidence>
<evidence type="ECO:0000256" key="9">
    <source>
        <dbReference type="ARBA" id="ARBA00022679"/>
    </source>
</evidence>
<keyword evidence="12 19" id="KW-1133">Transmembrane helix</keyword>